<dbReference type="Proteomes" id="UP000625711">
    <property type="component" value="Unassembled WGS sequence"/>
</dbReference>
<sequence>MLPHTNRDQFITTSLLPPFRYRVPWIIHVSHYKADRIALSVGEIHHTPGPTEKLWMVERVRASESDLSDLAAFGAFVATPKPNRAKWILKRQRKMGSRCGDAIAATEKVERGAIAVCGPG</sequence>
<evidence type="ECO:0000313" key="2">
    <source>
        <dbReference type="Proteomes" id="UP000625711"/>
    </source>
</evidence>
<evidence type="ECO:0000313" key="1">
    <source>
        <dbReference type="EMBL" id="KAF7270500.1"/>
    </source>
</evidence>
<protein>
    <submittedName>
        <fullName evidence="1">Uncharacterized protein</fullName>
    </submittedName>
</protein>
<comment type="caution">
    <text evidence="1">The sequence shown here is derived from an EMBL/GenBank/DDBJ whole genome shotgun (WGS) entry which is preliminary data.</text>
</comment>
<dbReference type="EMBL" id="JAACXV010014088">
    <property type="protein sequence ID" value="KAF7270500.1"/>
    <property type="molecule type" value="Genomic_DNA"/>
</dbReference>
<accession>A0A834HXV0</accession>
<dbReference type="AlphaFoldDB" id="A0A834HXV0"/>
<proteinExistence type="predicted"/>
<organism evidence="1 2">
    <name type="scientific">Rhynchophorus ferrugineus</name>
    <name type="common">Red palm weevil</name>
    <name type="synonym">Curculio ferrugineus</name>
    <dbReference type="NCBI Taxonomy" id="354439"/>
    <lineage>
        <taxon>Eukaryota</taxon>
        <taxon>Metazoa</taxon>
        <taxon>Ecdysozoa</taxon>
        <taxon>Arthropoda</taxon>
        <taxon>Hexapoda</taxon>
        <taxon>Insecta</taxon>
        <taxon>Pterygota</taxon>
        <taxon>Neoptera</taxon>
        <taxon>Endopterygota</taxon>
        <taxon>Coleoptera</taxon>
        <taxon>Polyphaga</taxon>
        <taxon>Cucujiformia</taxon>
        <taxon>Curculionidae</taxon>
        <taxon>Dryophthorinae</taxon>
        <taxon>Rhynchophorus</taxon>
    </lineage>
</organism>
<keyword evidence="2" id="KW-1185">Reference proteome</keyword>
<reference evidence="1" key="1">
    <citation type="submission" date="2020-08" db="EMBL/GenBank/DDBJ databases">
        <title>Genome sequencing and assembly of the red palm weevil Rhynchophorus ferrugineus.</title>
        <authorList>
            <person name="Dias G.B."/>
            <person name="Bergman C.M."/>
            <person name="Manee M."/>
        </authorList>
    </citation>
    <scope>NUCLEOTIDE SEQUENCE</scope>
    <source>
        <strain evidence="1">AA-2017</strain>
        <tissue evidence="1">Whole larva</tissue>
    </source>
</reference>
<gene>
    <name evidence="1" type="ORF">GWI33_016538</name>
</gene>
<name>A0A834HXV0_RHYFE</name>